<dbReference type="EC" id="3.6.5.-" evidence="2"/>
<reference evidence="2" key="1">
    <citation type="submission" date="2022-10" db="EMBL/GenBank/DDBJ databases">
        <authorList>
            <person name="Yu W.X."/>
        </authorList>
    </citation>
    <scope>NUCLEOTIDE SEQUENCE</scope>
    <source>
        <strain evidence="2">AAT</strain>
    </source>
</reference>
<evidence type="ECO:0000256" key="1">
    <source>
        <dbReference type="ARBA" id="ARBA00009625"/>
    </source>
</evidence>
<dbReference type="NCBIfam" id="TIGR00750">
    <property type="entry name" value="lao"/>
    <property type="match status" value="1"/>
</dbReference>
<keyword evidence="2" id="KW-0378">Hydrolase</keyword>
<dbReference type="SUPFAM" id="SSF52540">
    <property type="entry name" value="P-loop containing nucleoside triphosphate hydrolases"/>
    <property type="match status" value="1"/>
</dbReference>
<dbReference type="Gene3D" id="1.10.287.130">
    <property type="match status" value="1"/>
</dbReference>
<dbReference type="CDD" id="cd03114">
    <property type="entry name" value="MMAA-like"/>
    <property type="match status" value="1"/>
</dbReference>
<dbReference type="Pfam" id="PF03308">
    <property type="entry name" value="MeaB"/>
    <property type="match status" value="1"/>
</dbReference>
<sequence length="370" mass="40837">MHHDDHIENHEDFKNLVVNKGVEQVQTVNSAAAKRFLQKKRKLPSVDEFFEGIRKGDIRLLSQAVTLVESSRPDHQKLAQQIIEKCLPFTGNSLRLGITGVPGAGKSTLIEALGMYIIKQGGKLAVLAIDPSSERSKGSILGDKTRMEELSAQDNAYIRPSPSAGSLGGVARKTRETIILCEAAGFDTIFIETVGVGQSETAVHSMVDFFLLIMLAGAGDELQGIKRGIMEMADAIAINKADGNNIKKATMAQAEYTSALHLFPPTKSGWIPEVKTCSALEQQGISDLWDMVLKYADKTKENGYFAKRRSEQAKYWMFESINEALQSNFYHNKEIAKEIAILEDKVTNEETSSFAAAQELLNMYFNTSLK</sequence>
<dbReference type="EMBL" id="JAPDPJ010000087">
    <property type="protein sequence ID" value="MCW3789189.1"/>
    <property type="molecule type" value="Genomic_DNA"/>
</dbReference>
<dbReference type="Gene3D" id="3.40.50.300">
    <property type="entry name" value="P-loop containing nucleotide triphosphate hydrolases"/>
    <property type="match status" value="1"/>
</dbReference>
<dbReference type="GO" id="GO:0005737">
    <property type="term" value="C:cytoplasm"/>
    <property type="evidence" value="ECO:0007669"/>
    <property type="project" value="TreeGrafter"/>
</dbReference>
<dbReference type="GO" id="GO:0003924">
    <property type="term" value="F:GTPase activity"/>
    <property type="evidence" value="ECO:0007669"/>
    <property type="project" value="InterPro"/>
</dbReference>
<dbReference type="PANTHER" id="PTHR23408">
    <property type="entry name" value="METHYLMALONYL-COA MUTASE"/>
    <property type="match status" value="1"/>
</dbReference>
<organism evidence="2 3">
    <name type="scientific">Plebeiibacterium sediminum</name>
    <dbReference type="NCBI Taxonomy" id="2992112"/>
    <lineage>
        <taxon>Bacteria</taxon>
        <taxon>Pseudomonadati</taxon>
        <taxon>Bacteroidota</taxon>
        <taxon>Bacteroidia</taxon>
        <taxon>Marinilabiliales</taxon>
        <taxon>Marinilabiliaceae</taxon>
        <taxon>Plebeiibacterium</taxon>
    </lineage>
</organism>
<keyword evidence="3" id="KW-1185">Reference proteome</keyword>
<comment type="similarity">
    <text evidence="1">Belongs to the SIMIBI class G3E GTPase family. ArgK/MeaB subfamily.</text>
</comment>
<dbReference type="Proteomes" id="UP001209229">
    <property type="component" value="Unassembled WGS sequence"/>
</dbReference>
<dbReference type="InterPro" id="IPR027417">
    <property type="entry name" value="P-loop_NTPase"/>
</dbReference>
<dbReference type="PANTHER" id="PTHR23408:SF3">
    <property type="entry name" value="METHYLMALONIC ACIDURIA TYPE A PROTEIN, MITOCHONDRIAL"/>
    <property type="match status" value="1"/>
</dbReference>
<proteinExistence type="inferred from homology"/>
<dbReference type="NCBIfam" id="NF006958">
    <property type="entry name" value="PRK09435.1"/>
    <property type="match status" value="1"/>
</dbReference>
<dbReference type="Gene3D" id="1.20.5.170">
    <property type="match status" value="1"/>
</dbReference>
<dbReference type="GO" id="GO:0005525">
    <property type="term" value="F:GTP binding"/>
    <property type="evidence" value="ECO:0007669"/>
    <property type="project" value="InterPro"/>
</dbReference>
<dbReference type="InterPro" id="IPR005129">
    <property type="entry name" value="GTPase_ArgK"/>
</dbReference>
<dbReference type="AlphaFoldDB" id="A0AAE3M942"/>
<comment type="caution">
    <text evidence="2">The sequence shown here is derived from an EMBL/GenBank/DDBJ whole genome shotgun (WGS) entry which is preliminary data.</text>
</comment>
<dbReference type="RefSeq" id="WP_301192747.1">
    <property type="nucleotide sequence ID" value="NZ_JAPDPJ010000087.1"/>
</dbReference>
<protein>
    <submittedName>
        <fullName evidence="2">Methylmalonyl Co-A mutase-associated GTPase MeaB</fullName>
        <ecNumber evidence="2">3.6.5.-</ecNumber>
    </submittedName>
</protein>
<gene>
    <name evidence="2" type="primary">meaB</name>
    <name evidence="2" type="ORF">OM075_22180</name>
</gene>
<evidence type="ECO:0000313" key="2">
    <source>
        <dbReference type="EMBL" id="MCW3789189.1"/>
    </source>
</evidence>
<name>A0AAE3M942_9BACT</name>
<evidence type="ECO:0000313" key="3">
    <source>
        <dbReference type="Proteomes" id="UP001209229"/>
    </source>
</evidence>
<accession>A0AAE3M942</accession>